<evidence type="ECO:0000313" key="2">
    <source>
        <dbReference type="EMBL" id="KAI7742762.1"/>
    </source>
</evidence>
<dbReference type="PANTHER" id="PTHR37200">
    <property type="entry name" value="RNA-BINDING (RRM/RBD/RNP MOTIFS) FAMILY PROTEIN"/>
    <property type="match status" value="1"/>
</dbReference>
<dbReference type="SUPFAM" id="SSF54928">
    <property type="entry name" value="RNA-binding domain, RBD"/>
    <property type="match status" value="1"/>
</dbReference>
<feature type="compositionally biased region" description="Basic residues" evidence="1">
    <location>
        <begin position="238"/>
        <end position="247"/>
    </location>
</feature>
<name>A0AAD5CJH6_AMBAR</name>
<sequence length="267" mass="29774">MPLTNDDTFAEEEEEDDEDEDEDEDIFVPLSKMRQWSRNKPRGFGEGKVYDTSLEDNLLQQLDAAANPIPNSPKPKPKQGGEVVPNGVIVVRLFNLPKKKNIHRDLQAAFKGFPGIINILPAVSGNLKTRDPLCKGFAFLHFNSHNQANRFVDMVSTQPITFGKVQKQIRCEIIKQPSSVEIIETPLPVLNATTAPVTQTPLDPSVQDDDFAQLIEEKNEAHEVTSEKQKMVTLTEKGKKKTTRPSKKKVDNTPKLNIPPGSANRLG</sequence>
<dbReference type="Gene3D" id="3.30.70.330">
    <property type="match status" value="1"/>
</dbReference>
<gene>
    <name evidence="2" type="ORF">M8C21_021135</name>
</gene>
<dbReference type="EMBL" id="JAMZMK010007913">
    <property type="protein sequence ID" value="KAI7742762.1"/>
    <property type="molecule type" value="Genomic_DNA"/>
</dbReference>
<keyword evidence="3" id="KW-1185">Reference proteome</keyword>
<dbReference type="AlphaFoldDB" id="A0AAD5CJH6"/>
<dbReference type="CDD" id="cd00590">
    <property type="entry name" value="RRM_SF"/>
    <property type="match status" value="1"/>
</dbReference>
<evidence type="ECO:0000313" key="3">
    <source>
        <dbReference type="Proteomes" id="UP001206925"/>
    </source>
</evidence>
<organism evidence="2 3">
    <name type="scientific">Ambrosia artemisiifolia</name>
    <name type="common">Common ragweed</name>
    <dbReference type="NCBI Taxonomy" id="4212"/>
    <lineage>
        <taxon>Eukaryota</taxon>
        <taxon>Viridiplantae</taxon>
        <taxon>Streptophyta</taxon>
        <taxon>Embryophyta</taxon>
        <taxon>Tracheophyta</taxon>
        <taxon>Spermatophyta</taxon>
        <taxon>Magnoliopsida</taxon>
        <taxon>eudicotyledons</taxon>
        <taxon>Gunneridae</taxon>
        <taxon>Pentapetalae</taxon>
        <taxon>asterids</taxon>
        <taxon>campanulids</taxon>
        <taxon>Asterales</taxon>
        <taxon>Asteraceae</taxon>
        <taxon>Asteroideae</taxon>
        <taxon>Heliantheae alliance</taxon>
        <taxon>Heliantheae</taxon>
        <taxon>Ambrosia</taxon>
    </lineage>
</organism>
<reference evidence="2" key="1">
    <citation type="submission" date="2022-06" db="EMBL/GenBank/DDBJ databases">
        <title>Uncovering the hologenomic basis of an extraordinary plant invasion.</title>
        <authorList>
            <person name="Bieker V.C."/>
            <person name="Martin M.D."/>
            <person name="Gilbert T."/>
            <person name="Hodgins K."/>
            <person name="Battlay P."/>
            <person name="Petersen B."/>
            <person name="Wilson J."/>
        </authorList>
    </citation>
    <scope>NUCLEOTIDE SEQUENCE</scope>
    <source>
        <strain evidence="2">AA19_3_7</strain>
        <tissue evidence="2">Leaf</tissue>
    </source>
</reference>
<feature type="compositionally biased region" description="Basic and acidic residues" evidence="1">
    <location>
        <begin position="219"/>
        <end position="230"/>
    </location>
</feature>
<dbReference type="Proteomes" id="UP001206925">
    <property type="component" value="Unassembled WGS sequence"/>
</dbReference>
<evidence type="ECO:0008006" key="4">
    <source>
        <dbReference type="Google" id="ProtNLM"/>
    </source>
</evidence>
<protein>
    <recommendedName>
        <fullName evidence="4">RRM domain-containing protein</fullName>
    </recommendedName>
</protein>
<dbReference type="PANTHER" id="PTHR37200:SF1">
    <property type="entry name" value="RNA-BINDING (RRM_RBD_RNP MOTIFS) FAMILY PROTEIN"/>
    <property type="match status" value="1"/>
</dbReference>
<comment type="caution">
    <text evidence="2">The sequence shown here is derived from an EMBL/GenBank/DDBJ whole genome shotgun (WGS) entry which is preliminary data.</text>
</comment>
<feature type="region of interest" description="Disordered" evidence="1">
    <location>
        <begin position="219"/>
        <end position="267"/>
    </location>
</feature>
<dbReference type="GO" id="GO:0003676">
    <property type="term" value="F:nucleic acid binding"/>
    <property type="evidence" value="ECO:0007669"/>
    <property type="project" value="InterPro"/>
</dbReference>
<evidence type="ECO:0000256" key="1">
    <source>
        <dbReference type="SAM" id="MobiDB-lite"/>
    </source>
</evidence>
<dbReference type="InterPro" id="IPR035979">
    <property type="entry name" value="RBD_domain_sf"/>
</dbReference>
<feature type="region of interest" description="Disordered" evidence="1">
    <location>
        <begin position="1"/>
        <end position="32"/>
    </location>
</feature>
<feature type="compositionally biased region" description="Acidic residues" evidence="1">
    <location>
        <begin position="8"/>
        <end position="26"/>
    </location>
</feature>
<dbReference type="InterPro" id="IPR012677">
    <property type="entry name" value="Nucleotide-bd_a/b_plait_sf"/>
</dbReference>
<accession>A0AAD5CJH6</accession>
<proteinExistence type="predicted"/>